<evidence type="ECO:0000313" key="6">
    <source>
        <dbReference type="Proteomes" id="UP000039865"/>
    </source>
</evidence>
<evidence type="ECO:0000256" key="2">
    <source>
        <dbReference type="SAM" id="Coils"/>
    </source>
</evidence>
<dbReference type="Proteomes" id="UP000039865">
    <property type="component" value="Unassembled WGS sequence"/>
</dbReference>
<accession>A0A078AMQ8</accession>
<evidence type="ECO:0000313" key="5">
    <source>
        <dbReference type="EMBL" id="CDW83439.1"/>
    </source>
</evidence>
<proteinExistence type="predicted"/>
<dbReference type="InterPro" id="IPR000719">
    <property type="entry name" value="Prot_kinase_dom"/>
</dbReference>
<dbReference type="EMBL" id="CCKQ01011853">
    <property type="protein sequence ID" value="CDW83439.1"/>
    <property type="molecule type" value="Genomic_DNA"/>
</dbReference>
<keyword evidence="1" id="KW-0547">Nucleotide-binding</keyword>
<keyword evidence="5" id="KW-0808">Transferase</keyword>
<evidence type="ECO:0000256" key="3">
    <source>
        <dbReference type="SAM" id="MobiDB-lite"/>
    </source>
</evidence>
<dbReference type="InParanoid" id="A0A078AMQ8"/>
<dbReference type="InterPro" id="IPR017441">
    <property type="entry name" value="Protein_kinase_ATP_BS"/>
</dbReference>
<feature type="compositionally biased region" description="Basic and acidic residues" evidence="3">
    <location>
        <begin position="446"/>
        <end position="455"/>
    </location>
</feature>
<dbReference type="OrthoDB" id="5979581at2759"/>
<dbReference type="Gene3D" id="1.10.510.10">
    <property type="entry name" value="Transferase(Phosphotransferase) domain 1"/>
    <property type="match status" value="2"/>
</dbReference>
<dbReference type="SUPFAM" id="SSF56112">
    <property type="entry name" value="Protein kinase-like (PK-like)"/>
    <property type="match status" value="1"/>
</dbReference>
<keyword evidence="1" id="KW-0067">ATP-binding</keyword>
<organism evidence="5 6">
    <name type="scientific">Stylonychia lemnae</name>
    <name type="common">Ciliate</name>
    <dbReference type="NCBI Taxonomy" id="5949"/>
    <lineage>
        <taxon>Eukaryota</taxon>
        <taxon>Sar</taxon>
        <taxon>Alveolata</taxon>
        <taxon>Ciliophora</taxon>
        <taxon>Intramacronucleata</taxon>
        <taxon>Spirotrichea</taxon>
        <taxon>Stichotrichia</taxon>
        <taxon>Sporadotrichida</taxon>
        <taxon>Oxytrichidae</taxon>
        <taxon>Stylonychinae</taxon>
        <taxon>Stylonychia</taxon>
    </lineage>
</organism>
<dbReference type="InterPro" id="IPR011009">
    <property type="entry name" value="Kinase-like_dom_sf"/>
</dbReference>
<dbReference type="AlphaFoldDB" id="A0A078AMQ8"/>
<dbReference type="GO" id="GO:0005524">
    <property type="term" value="F:ATP binding"/>
    <property type="evidence" value="ECO:0007669"/>
    <property type="project" value="UniProtKB-UniRule"/>
</dbReference>
<reference evidence="5 6" key="1">
    <citation type="submission" date="2014-06" db="EMBL/GenBank/DDBJ databases">
        <authorList>
            <person name="Swart Estienne"/>
        </authorList>
    </citation>
    <scope>NUCLEOTIDE SEQUENCE [LARGE SCALE GENOMIC DNA]</scope>
    <source>
        <strain evidence="5 6">130c</strain>
    </source>
</reference>
<gene>
    <name evidence="5" type="primary">Contig7524.g8033</name>
    <name evidence="5" type="ORF">STYLEM_12485</name>
</gene>
<keyword evidence="5" id="KW-0418">Kinase</keyword>
<evidence type="ECO:0000259" key="4">
    <source>
        <dbReference type="PROSITE" id="PS50011"/>
    </source>
</evidence>
<sequence length="471" mass="55737">MYQLTPPQNIKKYKFESELGKGTFGIVCKYIKDNVPYAIKMEYPWRYSNSISKEKKILKQLQENISKNKPKFPKYIEDGQFQLTLEQKYSVQYIVIEYLEQTLQNYYVDLINSDNAILGKAKMTEDIKPENFMVKDGDIYLIDFGSSIEFDLNKFQLDKEWEPTGTPLTMSIFALQKYYSCQGDDLISTLYTILYLQDPDCLPWISYCNNLNNDKPQNQSETNNKIREFKENLNENSQKLDESSKEIIKQIKSLERLRETQPDKFSTHIDYKSINEAIQQSYKNELRAVEQMTSSDKALSEQTYNDQRQDNAEQNQIEEFDKQNINDDLESQSQKHNLDQSQSYNDKDQNVNIKIDDIQLITNQSQDQDQVYNQHEQKIEQTQYKIENQDTQFQSFKNSNPPNYGSIVQLNREKLNADKLLHENVETIQPNRGNEFEKGHQKKERRGKDQNKNYKRYDQDIDNHRCCCQIC</sequence>
<keyword evidence="6" id="KW-1185">Reference proteome</keyword>
<keyword evidence="2" id="KW-0175">Coiled coil</keyword>
<dbReference type="GO" id="GO:0004672">
    <property type="term" value="F:protein kinase activity"/>
    <property type="evidence" value="ECO:0007669"/>
    <property type="project" value="InterPro"/>
</dbReference>
<feature type="domain" description="Protein kinase" evidence="4">
    <location>
        <begin position="13"/>
        <end position="271"/>
    </location>
</feature>
<evidence type="ECO:0000256" key="1">
    <source>
        <dbReference type="PROSITE-ProRule" id="PRU10141"/>
    </source>
</evidence>
<protein>
    <submittedName>
        <fullName evidence="5">Protein kinase domain containing protein</fullName>
    </submittedName>
</protein>
<dbReference type="PROSITE" id="PS50011">
    <property type="entry name" value="PROTEIN_KINASE_DOM"/>
    <property type="match status" value="1"/>
</dbReference>
<dbReference type="SMART" id="SM00220">
    <property type="entry name" value="S_TKc"/>
    <property type="match status" value="1"/>
</dbReference>
<feature type="region of interest" description="Disordered" evidence="3">
    <location>
        <begin position="430"/>
        <end position="455"/>
    </location>
</feature>
<feature type="coiled-coil region" evidence="2">
    <location>
        <begin position="219"/>
        <end position="260"/>
    </location>
</feature>
<feature type="binding site" evidence="1">
    <location>
        <position position="40"/>
    </location>
    <ligand>
        <name>ATP</name>
        <dbReference type="ChEBI" id="CHEBI:30616"/>
    </ligand>
</feature>
<name>A0A078AMQ8_STYLE</name>
<dbReference type="PROSITE" id="PS00107">
    <property type="entry name" value="PROTEIN_KINASE_ATP"/>
    <property type="match status" value="1"/>
</dbReference>